<keyword evidence="2" id="KW-1185">Reference proteome</keyword>
<accession>A0AAD5XL19</accession>
<dbReference type="AlphaFoldDB" id="A0AAD5XL19"/>
<dbReference type="Proteomes" id="UP001212152">
    <property type="component" value="Unassembled WGS sequence"/>
</dbReference>
<gene>
    <name evidence="1" type="ORF">HDU87_005574</name>
</gene>
<protein>
    <submittedName>
        <fullName evidence="1">Uncharacterized protein</fullName>
    </submittedName>
</protein>
<evidence type="ECO:0000313" key="2">
    <source>
        <dbReference type="Proteomes" id="UP001212152"/>
    </source>
</evidence>
<name>A0AAD5XL19_9FUNG</name>
<dbReference type="EMBL" id="JADGJQ010000045">
    <property type="protein sequence ID" value="KAJ3176057.1"/>
    <property type="molecule type" value="Genomic_DNA"/>
</dbReference>
<proteinExistence type="predicted"/>
<evidence type="ECO:0000313" key="1">
    <source>
        <dbReference type="EMBL" id="KAJ3176057.1"/>
    </source>
</evidence>
<reference evidence="1" key="1">
    <citation type="submission" date="2020-05" db="EMBL/GenBank/DDBJ databases">
        <title>Phylogenomic resolution of chytrid fungi.</title>
        <authorList>
            <person name="Stajich J.E."/>
            <person name="Amses K."/>
            <person name="Simmons R."/>
            <person name="Seto K."/>
            <person name="Myers J."/>
            <person name="Bonds A."/>
            <person name="Quandt C.A."/>
            <person name="Barry K."/>
            <person name="Liu P."/>
            <person name="Grigoriev I."/>
            <person name="Longcore J.E."/>
            <person name="James T.Y."/>
        </authorList>
    </citation>
    <scope>NUCLEOTIDE SEQUENCE</scope>
    <source>
        <strain evidence="1">JEL0379</strain>
    </source>
</reference>
<comment type="caution">
    <text evidence="1">The sequence shown here is derived from an EMBL/GenBank/DDBJ whole genome shotgun (WGS) entry which is preliminary data.</text>
</comment>
<organism evidence="1 2">
    <name type="scientific">Geranomyces variabilis</name>
    <dbReference type="NCBI Taxonomy" id="109894"/>
    <lineage>
        <taxon>Eukaryota</taxon>
        <taxon>Fungi</taxon>
        <taxon>Fungi incertae sedis</taxon>
        <taxon>Chytridiomycota</taxon>
        <taxon>Chytridiomycota incertae sedis</taxon>
        <taxon>Chytridiomycetes</taxon>
        <taxon>Spizellomycetales</taxon>
        <taxon>Powellomycetaceae</taxon>
        <taxon>Geranomyces</taxon>
    </lineage>
</organism>
<sequence>MASSSASELGRQASIGSADALVAADYPSSVTKEDQARMKFIFRTYEQNPEQGGRILFLNTAVEPSVMSDFLMRVTANGRDQAQRNTARRFFQAYWDTVAADADAPARKKRRMIAKSGSEWTADALEYFNIAFTNVASDQIAPGRNLPPSLHDFVSKNSFITNNILLGKESTTARTRFFGLMRAMTMNENSSVVDVMMYLLSTVLPEEFVVKTRWRTPLRMAGSTKTEAAADVIVWQEIPNTPRYRIGVVVVEVCMHACEEAAKEQTLTQSSQDKNYSSQFSEKTEAQMVAAGIATAQHADWNFEQTMFLLQVSQRGSVTVYRTQFSKALIDDVANGNRRGTPHVIFRHTPSDSTDNRGYLLENPADRRALLQLIYSIGVYLSENPPS</sequence>